<name>E1Y714_9BACT</name>
<gene>
    <name evidence="1" type="primary">dsrAB</name>
</gene>
<evidence type="ECO:0000313" key="1">
    <source>
        <dbReference type="EMBL" id="CBX25537.1"/>
    </source>
</evidence>
<protein>
    <submittedName>
        <fullName evidence="1">Sulfite reductase</fullName>
    </submittedName>
</protein>
<dbReference type="EMBL" id="FR694666">
    <property type="protein sequence ID" value="CBX25537.1"/>
    <property type="molecule type" value="Genomic_DNA"/>
</dbReference>
<dbReference type="Gene3D" id="3.30.70.2500">
    <property type="match status" value="1"/>
</dbReference>
<dbReference type="GO" id="GO:0016491">
    <property type="term" value="F:oxidoreductase activity"/>
    <property type="evidence" value="ECO:0007669"/>
    <property type="project" value="InterPro"/>
</dbReference>
<dbReference type="AlphaFoldDB" id="E1Y714"/>
<feature type="non-terminal residue" evidence="1">
    <location>
        <position position="1"/>
    </location>
</feature>
<dbReference type="SUPFAM" id="SSF55124">
    <property type="entry name" value="Nitrite/Sulfite reductase N-terminal domain-like"/>
    <property type="match status" value="1"/>
</dbReference>
<feature type="non-terminal residue" evidence="1">
    <location>
        <position position="73"/>
    </location>
</feature>
<reference evidence="1" key="1">
    <citation type="submission" date="2010-09" db="EMBL/GenBank/DDBJ databases">
        <title>Genetic diversity of sulfate reducing bacteria of Chilika Lake sediments, India through dissimilatory sulfite reductase gene (dsr AB).</title>
        <authorList>
            <person name="Sasi Jyothsna T."/>
            <person name="Rahul K."/>
            <person name="Sasikala C."/>
            <person name="Ramana C.V."/>
        </authorList>
    </citation>
    <scope>NUCLEOTIDE SEQUENCE</scope>
</reference>
<proteinExistence type="predicted"/>
<dbReference type="InterPro" id="IPR036136">
    <property type="entry name" value="Nit/Sulf_reduc_fer-like_dom_sf"/>
</dbReference>
<organism evidence="1">
    <name type="scientific">uncultured sulfate-reducing bacterium</name>
    <dbReference type="NCBI Taxonomy" id="153939"/>
    <lineage>
        <taxon>Bacteria</taxon>
        <taxon>environmental samples</taxon>
    </lineage>
</organism>
<accession>E1Y714</accession>
<sequence>THSRRNQAFGYGGGVIGRYCDQRRCSPGACLFVTTCAITSLRVNNTTKLPEHLMNIWGLARHGYDNITEQETS</sequence>